<accession>A0A849BEK1</accession>
<reference evidence="1 2" key="1">
    <citation type="submission" date="2020-05" db="EMBL/GenBank/DDBJ databases">
        <title>MicrobeNet Type strains.</title>
        <authorList>
            <person name="Nicholson A.C."/>
        </authorList>
    </citation>
    <scope>NUCLEOTIDE SEQUENCE [LARGE SCALE GENOMIC DNA]</scope>
    <source>
        <strain evidence="1 2">ATCC 700815</strain>
    </source>
</reference>
<dbReference type="AlphaFoldDB" id="A0A849BEK1"/>
<comment type="caution">
    <text evidence="1">The sequence shown here is derived from an EMBL/GenBank/DDBJ whole genome shotgun (WGS) entry which is preliminary data.</text>
</comment>
<evidence type="ECO:0000313" key="2">
    <source>
        <dbReference type="Proteomes" id="UP000542973"/>
    </source>
</evidence>
<organism evidence="1 2">
    <name type="scientific">Cupriavidus gilardii</name>
    <dbReference type="NCBI Taxonomy" id="82541"/>
    <lineage>
        <taxon>Bacteria</taxon>
        <taxon>Pseudomonadati</taxon>
        <taxon>Pseudomonadota</taxon>
        <taxon>Betaproteobacteria</taxon>
        <taxon>Burkholderiales</taxon>
        <taxon>Burkholderiaceae</taxon>
        <taxon>Cupriavidus</taxon>
    </lineage>
</organism>
<dbReference type="Proteomes" id="UP000542973">
    <property type="component" value="Unassembled WGS sequence"/>
</dbReference>
<sequence length="103" mass="11487">MPATLTQAPIRVPGQPEVADDLEHLCSSFFGDLRVEVYGNVVGNGMSARIYVADVAIAGTTISLRDSLEGTHWERFERDAREAYERSLRPVSDWRGNVHWQAA</sequence>
<gene>
    <name evidence="1" type="ORF">HLB16_26430</name>
</gene>
<protein>
    <submittedName>
        <fullName evidence="1">Uncharacterized protein</fullName>
    </submittedName>
</protein>
<dbReference type="RefSeq" id="WP_144425988.1">
    <property type="nucleotide sequence ID" value="NZ_CP130339.1"/>
</dbReference>
<evidence type="ECO:0000313" key="1">
    <source>
        <dbReference type="EMBL" id="NNH14380.1"/>
    </source>
</evidence>
<proteinExistence type="predicted"/>
<name>A0A849BEK1_9BURK</name>
<dbReference type="EMBL" id="JABEMD010000109">
    <property type="protein sequence ID" value="NNH14380.1"/>
    <property type="molecule type" value="Genomic_DNA"/>
</dbReference>